<proteinExistence type="predicted"/>
<reference evidence="1" key="1">
    <citation type="submission" date="2020-04" db="EMBL/GenBank/DDBJ databases">
        <authorList>
            <person name="Alioto T."/>
            <person name="Alioto T."/>
            <person name="Gomez Garrido J."/>
        </authorList>
    </citation>
    <scope>NUCLEOTIDE SEQUENCE</scope>
    <source>
        <strain evidence="1">A484AB</strain>
    </source>
</reference>
<keyword evidence="2" id="KW-1185">Reference proteome</keyword>
<dbReference type="EMBL" id="CACRXK020045830">
    <property type="protein sequence ID" value="CAB4046106.1"/>
    <property type="molecule type" value="Genomic_DNA"/>
</dbReference>
<sequence>ELPPHAIAVSSAAWKGCRLRIPGNDGEFVKELPPHAIPVSAAVWKSCCCRLGIPGNDGEFIKELPPRVVAVSAAAAAYGFRATMANSSRTSFHASSPSLPPFGKAATAAACSWAPHQLFIGH</sequence>
<feature type="non-terminal residue" evidence="1">
    <location>
        <position position="122"/>
    </location>
</feature>
<feature type="non-terminal residue" evidence="1">
    <location>
        <position position="1"/>
    </location>
</feature>
<evidence type="ECO:0000313" key="1">
    <source>
        <dbReference type="EMBL" id="CAB4046106.1"/>
    </source>
</evidence>
<name>A0A6S7KJP3_PARCT</name>
<gene>
    <name evidence="1" type="ORF">PACLA_8A051729</name>
</gene>
<accession>A0A6S7KJP3</accession>
<protein>
    <submittedName>
        <fullName evidence="1">Uncharacterized protein</fullName>
    </submittedName>
</protein>
<dbReference type="AlphaFoldDB" id="A0A6S7KJP3"/>
<dbReference type="Proteomes" id="UP001152795">
    <property type="component" value="Unassembled WGS sequence"/>
</dbReference>
<evidence type="ECO:0000313" key="2">
    <source>
        <dbReference type="Proteomes" id="UP001152795"/>
    </source>
</evidence>
<comment type="caution">
    <text evidence="1">The sequence shown here is derived from an EMBL/GenBank/DDBJ whole genome shotgun (WGS) entry which is preliminary data.</text>
</comment>
<organism evidence="1 2">
    <name type="scientific">Paramuricea clavata</name>
    <name type="common">Red gorgonian</name>
    <name type="synonym">Violescent sea-whip</name>
    <dbReference type="NCBI Taxonomy" id="317549"/>
    <lineage>
        <taxon>Eukaryota</taxon>
        <taxon>Metazoa</taxon>
        <taxon>Cnidaria</taxon>
        <taxon>Anthozoa</taxon>
        <taxon>Octocorallia</taxon>
        <taxon>Malacalcyonacea</taxon>
        <taxon>Plexauridae</taxon>
        <taxon>Paramuricea</taxon>
    </lineage>
</organism>